<evidence type="ECO:0000313" key="4">
    <source>
        <dbReference type="EMBL" id="RJO60232.1"/>
    </source>
</evidence>
<organism evidence="4 5">
    <name type="scientific">candidate division WS5 bacterium</name>
    <dbReference type="NCBI Taxonomy" id="2093353"/>
    <lineage>
        <taxon>Bacteria</taxon>
        <taxon>candidate division WS5</taxon>
    </lineage>
</organism>
<protein>
    <recommendedName>
        <fullName evidence="6">PucR family transcriptional regulator</fullName>
    </recommendedName>
</protein>
<feature type="domain" description="PucR C-terminal helix-turn-helix" evidence="2">
    <location>
        <begin position="328"/>
        <end position="385"/>
    </location>
</feature>
<dbReference type="PANTHER" id="PTHR33744">
    <property type="entry name" value="CARBOHYDRATE DIACID REGULATOR"/>
    <property type="match status" value="1"/>
</dbReference>
<dbReference type="Pfam" id="PF17853">
    <property type="entry name" value="GGDEF_2"/>
    <property type="match status" value="1"/>
</dbReference>
<comment type="similarity">
    <text evidence="1">Belongs to the CdaR family.</text>
</comment>
<dbReference type="InterPro" id="IPR042070">
    <property type="entry name" value="PucR_C-HTH_sf"/>
</dbReference>
<dbReference type="InterPro" id="IPR025736">
    <property type="entry name" value="PucR_C-HTH_dom"/>
</dbReference>
<evidence type="ECO:0000313" key="5">
    <source>
        <dbReference type="Proteomes" id="UP000285655"/>
    </source>
</evidence>
<accession>A0A419DAZ7</accession>
<feature type="domain" description="CdaR GGDEF-like" evidence="3">
    <location>
        <begin position="134"/>
        <end position="280"/>
    </location>
</feature>
<evidence type="ECO:0008006" key="6">
    <source>
        <dbReference type="Google" id="ProtNLM"/>
    </source>
</evidence>
<dbReference type="AlphaFoldDB" id="A0A419DAZ7"/>
<evidence type="ECO:0000259" key="2">
    <source>
        <dbReference type="Pfam" id="PF13556"/>
    </source>
</evidence>
<sequence length="399" mass="45679">MKLTKEISADLIKKMERVLGRSVYLYDENGSDLNGSASGISLLALKSIQEKREVTEKKEDKFFSCVPVVYEGKNIGAVCVRSSKKEESQEFSGLAKGLAEVLIYEEFLVKNIHVANDLRSDFIKEILMGTKIRTTEDAIDQGDIIGVNLRFKYAVMIFKIDNLYDYYVKEHKSLRLEVARTKFQKYLKEIEDELLCSFEGEVQSCIVYIGEGKFVMLKEIRDENVDTLNSFEILKKDGRRIQKVLEKKFPERACVSVGQYYPGLSGLRKSYEDAKIAMRLGEKVVAHKKVFHILDVAMFVGLLNEVAESRKNELSYQVLRNLYQDKDLLKTTDEFLKKGMNLTEAAKTLHLHRNTLIYRLNKVKQLIGLDPTNFYDALQIKLGLMAHLEEEVSIPNALA</sequence>
<gene>
    <name evidence="4" type="ORF">C4544_05660</name>
</gene>
<comment type="caution">
    <text evidence="4">The sequence shown here is derived from an EMBL/GenBank/DDBJ whole genome shotgun (WGS) entry which is preliminary data.</text>
</comment>
<dbReference type="Proteomes" id="UP000285655">
    <property type="component" value="Unassembled WGS sequence"/>
</dbReference>
<dbReference type="PANTHER" id="PTHR33744:SF15">
    <property type="entry name" value="CARBOHYDRATE DIACID REGULATOR"/>
    <property type="match status" value="1"/>
</dbReference>
<dbReference type="Gene3D" id="1.10.10.2840">
    <property type="entry name" value="PucR C-terminal helix-turn-helix domain"/>
    <property type="match status" value="1"/>
</dbReference>
<reference evidence="4 5" key="1">
    <citation type="journal article" date="2017" name="ISME J.">
        <title>Energy and carbon metabolisms in a deep terrestrial subsurface fluid microbial community.</title>
        <authorList>
            <person name="Momper L."/>
            <person name="Jungbluth S.P."/>
            <person name="Lee M.D."/>
            <person name="Amend J.P."/>
        </authorList>
    </citation>
    <scope>NUCLEOTIDE SEQUENCE [LARGE SCALE GENOMIC DNA]</scope>
    <source>
        <strain evidence="4">SURF_29</strain>
    </source>
</reference>
<dbReference type="InterPro" id="IPR051448">
    <property type="entry name" value="CdaR-like_regulators"/>
</dbReference>
<evidence type="ECO:0000256" key="1">
    <source>
        <dbReference type="ARBA" id="ARBA00006754"/>
    </source>
</evidence>
<dbReference type="InterPro" id="IPR041522">
    <property type="entry name" value="CdaR_GGDEF"/>
</dbReference>
<dbReference type="Pfam" id="PF13556">
    <property type="entry name" value="HTH_30"/>
    <property type="match status" value="1"/>
</dbReference>
<dbReference type="EMBL" id="QZJW01000050">
    <property type="protein sequence ID" value="RJO60232.1"/>
    <property type="molecule type" value="Genomic_DNA"/>
</dbReference>
<evidence type="ECO:0000259" key="3">
    <source>
        <dbReference type="Pfam" id="PF17853"/>
    </source>
</evidence>
<proteinExistence type="inferred from homology"/>
<name>A0A419DAZ7_9BACT</name>